<name>A0A7S1G0Q0_9STRA</name>
<feature type="domain" description="BRCT" evidence="2">
    <location>
        <begin position="12"/>
        <end position="106"/>
    </location>
</feature>
<gene>
    <name evidence="3" type="ORF">CHYS00102_LOCUS27032</name>
</gene>
<dbReference type="Gene3D" id="3.40.50.10190">
    <property type="entry name" value="BRCT domain"/>
    <property type="match status" value="1"/>
</dbReference>
<proteinExistence type="predicted"/>
<accession>A0A7S1G0Q0</accession>
<evidence type="ECO:0000313" key="3">
    <source>
        <dbReference type="EMBL" id="CAD8899816.1"/>
    </source>
</evidence>
<dbReference type="AlphaFoldDB" id="A0A7S1G0Q0"/>
<dbReference type="PROSITE" id="PS50172">
    <property type="entry name" value="BRCT"/>
    <property type="match status" value="1"/>
</dbReference>
<dbReference type="InterPro" id="IPR036420">
    <property type="entry name" value="BRCT_dom_sf"/>
</dbReference>
<feature type="region of interest" description="Disordered" evidence="1">
    <location>
        <begin position="107"/>
        <end position="148"/>
    </location>
</feature>
<evidence type="ECO:0000256" key="1">
    <source>
        <dbReference type="SAM" id="MobiDB-lite"/>
    </source>
</evidence>
<reference evidence="3" key="1">
    <citation type="submission" date="2021-01" db="EMBL/GenBank/DDBJ databases">
        <authorList>
            <person name="Corre E."/>
            <person name="Pelletier E."/>
            <person name="Niang G."/>
            <person name="Scheremetjew M."/>
            <person name="Finn R."/>
            <person name="Kale V."/>
            <person name="Holt S."/>
            <person name="Cochrane G."/>
            <person name="Meng A."/>
            <person name="Brown T."/>
            <person name="Cohen L."/>
        </authorList>
    </citation>
    <scope>NUCLEOTIDE SEQUENCE</scope>
    <source>
        <strain evidence="3">308</strain>
    </source>
</reference>
<sequence>MRREVLGGKARVVLAGMRERTKTAARPRMVRYAQSLGGVVREEVEDGRKRKKDRGKTAFVVASATNEENHKVQEGKAVVGCAVVRPAWIMECVWSLTRRDVKDHLMAAVKESPEGGTDSAENSAESSDSSEGDSEGSSSEEDFADMLD</sequence>
<dbReference type="EMBL" id="HBFR01037112">
    <property type="protein sequence ID" value="CAD8899816.1"/>
    <property type="molecule type" value="Transcribed_RNA"/>
</dbReference>
<feature type="compositionally biased region" description="Acidic residues" evidence="1">
    <location>
        <begin position="128"/>
        <end position="148"/>
    </location>
</feature>
<organism evidence="3">
    <name type="scientific">Corethron hystrix</name>
    <dbReference type="NCBI Taxonomy" id="216773"/>
    <lineage>
        <taxon>Eukaryota</taxon>
        <taxon>Sar</taxon>
        <taxon>Stramenopiles</taxon>
        <taxon>Ochrophyta</taxon>
        <taxon>Bacillariophyta</taxon>
        <taxon>Coscinodiscophyceae</taxon>
        <taxon>Corethrophycidae</taxon>
        <taxon>Corethrales</taxon>
        <taxon>Corethraceae</taxon>
        <taxon>Corethron</taxon>
    </lineage>
</organism>
<evidence type="ECO:0000259" key="2">
    <source>
        <dbReference type="PROSITE" id="PS50172"/>
    </source>
</evidence>
<protein>
    <recommendedName>
        <fullName evidence="2">BRCT domain-containing protein</fullName>
    </recommendedName>
</protein>
<dbReference type="InterPro" id="IPR001357">
    <property type="entry name" value="BRCT_dom"/>
</dbReference>
<feature type="compositionally biased region" description="Low complexity" evidence="1">
    <location>
        <begin position="118"/>
        <end position="127"/>
    </location>
</feature>
<dbReference type="SUPFAM" id="SSF52113">
    <property type="entry name" value="BRCT domain"/>
    <property type="match status" value="1"/>
</dbReference>